<dbReference type="Pfam" id="PF01551">
    <property type="entry name" value="Peptidase_M23"/>
    <property type="match status" value="1"/>
</dbReference>
<dbReference type="CDD" id="cd12797">
    <property type="entry name" value="M23_peptidase"/>
    <property type="match status" value="1"/>
</dbReference>
<proteinExistence type="predicted"/>
<accession>A0ABP8YSU6</accession>
<evidence type="ECO:0000259" key="2">
    <source>
        <dbReference type="Pfam" id="PF01551"/>
    </source>
</evidence>
<dbReference type="PANTHER" id="PTHR21666">
    <property type="entry name" value="PEPTIDASE-RELATED"/>
    <property type="match status" value="1"/>
</dbReference>
<reference evidence="4" key="1">
    <citation type="journal article" date="2019" name="Int. J. Syst. Evol. Microbiol.">
        <title>The Global Catalogue of Microorganisms (GCM) 10K type strain sequencing project: providing services to taxonomists for standard genome sequencing and annotation.</title>
        <authorList>
            <consortium name="The Broad Institute Genomics Platform"/>
            <consortium name="The Broad Institute Genome Sequencing Center for Infectious Disease"/>
            <person name="Wu L."/>
            <person name="Ma J."/>
        </authorList>
    </citation>
    <scope>NUCLEOTIDE SEQUENCE [LARGE SCALE GENOMIC DNA]</scope>
    <source>
        <strain evidence="4">JCM 18077</strain>
    </source>
</reference>
<keyword evidence="4" id="KW-1185">Reference proteome</keyword>
<feature type="domain" description="M23ase beta-sheet core" evidence="2">
    <location>
        <begin position="215"/>
        <end position="312"/>
    </location>
</feature>
<feature type="compositionally biased region" description="Low complexity" evidence="1">
    <location>
        <begin position="47"/>
        <end position="67"/>
    </location>
</feature>
<protein>
    <recommendedName>
        <fullName evidence="2">M23ase beta-sheet core domain-containing protein</fullName>
    </recommendedName>
</protein>
<dbReference type="InterPro" id="IPR050570">
    <property type="entry name" value="Cell_wall_metabolism_enzyme"/>
</dbReference>
<dbReference type="SUPFAM" id="SSF51261">
    <property type="entry name" value="Duplicated hybrid motif"/>
    <property type="match status" value="1"/>
</dbReference>
<comment type="caution">
    <text evidence="3">The sequence shown here is derived from an EMBL/GenBank/DDBJ whole genome shotgun (WGS) entry which is preliminary data.</text>
</comment>
<dbReference type="PANTHER" id="PTHR21666:SF270">
    <property type="entry name" value="MUREIN HYDROLASE ACTIVATOR ENVC"/>
    <property type="match status" value="1"/>
</dbReference>
<evidence type="ECO:0000313" key="4">
    <source>
        <dbReference type="Proteomes" id="UP001500822"/>
    </source>
</evidence>
<sequence length="324" mass="32153">MAARSEMGATAVVDRTDMASPMTRHDAATTRDFPLPSRSARLGLGGPATSSPVTPAPDAAPVAASTTQDPPNNDGPKITATGRHRSGPPAAMKARAALVAVAAGAVAMAVGGSGATDSPAAEPATTDIVPLAAGADGTAVGAPALASTTSDLDGGVVPAASKADMGGYGKQLAVGKQLAAAAAARDAAARKPMFAAPIKAKYSFTSAYAERWGSFHGGVDLAAPLGTPIHAVSDGVVIEAGPASGYGNWVQVKAADGTVTMYGHMASSGVLVKEGQKVTAGDIIALVGSEGFSTGPHLHFEVWRDGSTKIDPIPWLAAKGVSIR</sequence>
<organism evidence="3 4">
    <name type="scientific">Gordonia alkaliphila</name>
    <dbReference type="NCBI Taxonomy" id="1053547"/>
    <lineage>
        <taxon>Bacteria</taxon>
        <taxon>Bacillati</taxon>
        <taxon>Actinomycetota</taxon>
        <taxon>Actinomycetes</taxon>
        <taxon>Mycobacteriales</taxon>
        <taxon>Gordoniaceae</taxon>
        <taxon>Gordonia</taxon>
    </lineage>
</organism>
<feature type="region of interest" description="Disordered" evidence="1">
    <location>
        <begin position="1"/>
        <end position="91"/>
    </location>
</feature>
<dbReference type="InterPro" id="IPR011055">
    <property type="entry name" value="Dup_hybrid_motif"/>
</dbReference>
<gene>
    <name evidence="3" type="ORF">GCM10023217_02820</name>
</gene>
<dbReference type="Proteomes" id="UP001500822">
    <property type="component" value="Unassembled WGS sequence"/>
</dbReference>
<evidence type="ECO:0000313" key="3">
    <source>
        <dbReference type="EMBL" id="GAA4738692.1"/>
    </source>
</evidence>
<dbReference type="Gene3D" id="2.70.70.10">
    <property type="entry name" value="Glucose Permease (Domain IIA)"/>
    <property type="match status" value="1"/>
</dbReference>
<dbReference type="EMBL" id="BAABIE010000001">
    <property type="protein sequence ID" value="GAA4738692.1"/>
    <property type="molecule type" value="Genomic_DNA"/>
</dbReference>
<dbReference type="InterPro" id="IPR016047">
    <property type="entry name" value="M23ase_b-sheet_dom"/>
</dbReference>
<name>A0ABP8YSU6_9ACTN</name>
<evidence type="ECO:0000256" key="1">
    <source>
        <dbReference type="SAM" id="MobiDB-lite"/>
    </source>
</evidence>